<dbReference type="InterPro" id="IPR000305">
    <property type="entry name" value="GIY-YIG_endonuc"/>
</dbReference>
<dbReference type="RefSeq" id="WP_190929199.1">
    <property type="nucleotide sequence ID" value="NZ_JACXJA010000021.1"/>
</dbReference>
<reference evidence="2" key="1">
    <citation type="submission" date="2020-09" db="EMBL/GenBank/DDBJ databases">
        <title>A novel bacterium of genus Paenibacillus, isolated from South China Sea.</title>
        <authorList>
            <person name="Huang H."/>
            <person name="Mo K."/>
            <person name="Hu Y."/>
        </authorList>
    </citation>
    <scope>NUCLEOTIDE SEQUENCE</scope>
    <source>
        <strain evidence="2">IB182363</strain>
    </source>
</reference>
<dbReference type="GO" id="GO:0009380">
    <property type="term" value="C:excinuclease repair complex"/>
    <property type="evidence" value="ECO:0007669"/>
    <property type="project" value="TreeGrafter"/>
</dbReference>
<evidence type="ECO:0000313" key="3">
    <source>
        <dbReference type="Proteomes" id="UP000639396"/>
    </source>
</evidence>
<dbReference type="Pfam" id="PF01541">
    <property type="entry name" value="GIY-YIG"/>
    <property type="match status" value="1"/>
</dbReference>
<dbReference type="InterPro" id="IPR050066">
    <property type="entry name" value="UvrABC_protein_C"/>
</dbReference>
<evidence type="ECO:0000259" key="1">
    <source>
        <dbReference type="PROSITE" id="PS50164"/>
    </source>
</evidence>
<feature type="domain" description="GIY-YIG" evidence="1">
    <location>
        <begin position="1"/>
        <end position="72"/>
    </location>
</feature>
<dbReference type="PANTHER" id="PTHR30562">
    <property type="entry name" value="UVRC/OXIDOREDUCTASE"/>
    <property type="match status" value="1"/>
</dbReference>
<dbReference type="GO" id="GO:0006289">
    <property type="term" value="P:nucleotide-excision repair"/>
    <property type="evidence" value="ECO:0007669"/>
    <property type="project" value="InterPro"/>
</dbReference>
<dbReference type="CDD" id="cd10434">
    <property type="entry name" value="GIY-YIG_UvrC_Cho"/>
    <property type="match status" value="1"/>
</dbReference>
<gene>
    <name evidence="2" type="ORF">IDH45_16355</name>
</gene>
<dbReference type="AlphaFoldDB" id="A0A927C9E5"/>
<dbReference type="SMART" id="SM00465">
    <property type="entry name" value="GIYc"/>
    <property type="match status" value="1"/>
</dbReference>
<accession>A0A927C9E5</accession>
<name>A0A927C9E5_9BACL</name>
<comment type="caution">
    <text evidence="2">The sequence shown here is derived from an EMBL/GenBank/DDBJ whole genome shotgun (WGS) entry which is preliminary data.</text>
</comment>
<protein>
    <submittedName>
        <fullName evidence="2">GIY-YIG nuclease family protein</fullName>
    </submittedName>
</protein>
<dbReference type="PROSITE" id="PS50164">
    <property type="entry name" value="GIY_YIG"/>
    <property type="match status" value="1"/>
</dbReference>
<dbReference type="EMBL" id="JACXJA010000021">
    <property type="protein sequence ID" value="MBD2863565.1"/>
    <property type="molecule type" value="Genomic_DNA"/>
</dbReference>
<dbReference type="PANTHER" id="PTHR30562:SF1">
    <property type="entry name" value="UVRABC SYSTEM PROTEIN C"/>
    <property type="match status" value="1"/>
</dbReference>
<dbReference type="InterPro" id="IPR035901">
    <property type="entry name" value="GIY-YIG_endonuc_sf"/>
</dbReference>
<evidence type="ECO:0000313" key="2">
    <source>
        <dbReference type="EMBL" id="MBD2863565.1"/>
    </source>
</evidence>
<keyword evidence="3" id="KW-1185">Reference proteome</keyword>
<dbReference type="InterPro" id="IPR047296">
    <property type="entry name" value="GIY-YIG_UvrC_Cho"/>
</dbReference>
<organism evidence="2 3">
    <name type="scientific">Paenibacillus oceani</name>
    <dbReference type="NCBI Taxonomy" id="2772510"/>
    <lineage>
        <taxon>Bacteria</taxon>
        <taxon>Bacillati</taxon>
        <taxon>Bacillota</taxon>
        <taxon>Bacilli</taxon>
        <taxon>Bacillales</taxon>
        <taxon>Paenibacillaceae</taxon>
        <taxon>Paenibacillus</taxon>
    </lineage>
</organism>
<proteinExistence type="predicted"/>
<dbReference type="Proteomes" id="UP000639396">
    <property type="component" value="Unassembled WGS sequence"/>
</dbReference>
<dbReference type="Gene3D" id="3.40.1440.10">
    <property type="entry name" value="GIY-YIG endonuclease"/>
    <property type="match status" value="1"/>
</dbReference>
<sequence>MFHEHGQLLYVGKAINLRKRLASYFHSKPDREKTARLVQQIASIEIMIVRNENESFSLETNLIQHYLPPYNRSKKGEPSVYPYIAVTREPLPRLVAVDKDRLTPQSKAESCGDGELIGPFPNPVFRNYSLEFAIARYRLRTCEPLERRLCMRYYFETCGGICEQLESAEQYAERVVGAARLLSDARAIPAEMVTAMEECSEKLQFEKAKELYTRSNTLKSMLDDQAVNIPRDFCQIVLLFDGDILLAAPIEYGMLRSRFVERRVEEPVPETGEWAEELLRMVPSEGRVEIVTNDAERAEPLRQAAKSRGLPAKITVPVKGPKRHLLDICERNMTYRSGLRMEQSVV</sequence>
<dbReference type="SUPFAM" id="SSF82771">
    <property type="entry name" value="GIY-YIG endonuclease"/>
    <property type="match status" value="1"/>
</dbReference>